<evidence type="ECO:0000313" key="1">
    <source>
        <dbReference type="EMBL" id="MCZ0961147.1"/>
    </source>
</evidence>
<evidence type="ECO:0000313" key="2">
    <source>
        <dbReference type="Proteomes" id="UP001149822"/>
    </source>
</evidence>
<comment type="caution">
    <text evidence="1">The sequence shown here is derived from an EMBL/GenBank/DDBJ whole genome shotgun (WGS) entry which is preliminary data.</text>
</comment>
<dbReference type="EMBL" id="JAPTYD010000005">
    <property type="protein sequence ID" value="MCZ0961147.1"/>
    <property type="molecule type" value="Genomic_DNA"/>
</dbReference>
<keyword evidence="2" id="KW-1185">Reference proteome</keyword>
<dbReference type="Proteomes" id="UP001149822">
    <property type="component" value="Unassembled WGS sequence"/>
</dbReference>
<protein>
    <submittedName>
        <fullName evidence="1">Uncharacterized protein</fullName>
    </submittedName>
</protein>
<accession>A0ABT4J218</accession>
<organism evidence="1 2">
    <name type="scientific">Paracoccus benzoatiresistens</name>
    <dbReference type="NCBI Taxonomy" id="2997341"/>
    <lineage>
        <taxon>Bacteria</taxon>
        <taxon>Pseudomonadati</taxon>
        <taxon>Pseudomonadota</taxon>
        <taxon>Alphaproteobacteria</taxon>
        <taxon>Rhodobacterales</taxon>
        <taxon>Paracoccaceae</taxon>
        <taxon>Paracoccus</taxon>
    </lineage>
</organism>
<sequence>MPNGQGGIVARLVLQGNLAQRLVLAVQGNRTSLPPLRLCGLHVPEGRNAMQEAQAPGARAVEKTNHLKG</sequence>
<name>A0ABT4J218_9RHOB</name>
<reference evidence="1" key="1">
    <citation type="submission" date="2022-12" db="EMBL/GenBank/DDBJ databases">
        <title>Paracoccus sp. EF6 isolated from a lake water.</title>
        <authorList>
            <person name="Liu H."/>
        </authorList>
    </citation>
    <scope>NUCLEOTIDE SEQUENCE</scope>
    <source>
        <strain evidence="1">EF6</strain>
    </source>
</reference>
<dbReference type="RefSeq" id="WP_268941148.1">
    <property type="nucleotide sequence ID" value="NZ_JAPTYD010000005.1"/>
</dbReference>
<gene>
    <name evidence="1" type="ORF">OU682_05895</name>
</gene>
<proteinExistence type="predicted"/>